<sequence>MHFHPPNADKVNVKEAIDSLRNEAKTSCEPIRNVVNFLSESDVWMADGSFKSIPPLFSQLYTIHACKKNATYSLKPNLKPSMLMVDFENAFITTFKEEFPTVVIRGYFFHFTQCVWKKIQNSGLQTKYGQDSKFALQVRLLCSLSFIPPNKVIEAFDELIESEYYIQNEELLESIIMYFEDTWIGRLGRRGRRGAH</sequence>
<dbReference type="Proteomes" id="UP000478052">
    <property type="component" value="Unassembled WGS sequence"/>
</dbReference>
<name>A0A6G0VZM1_APHCR</name>
<evidence type="ECO:0000313" key="1">
    <source>
        <dbReference type="EMBL" id="KAF0715727.1"/>
    </source>
</evidence>
<dbReference type="EMBL" id="VUJU01010124">
    <property type="protein sequence ID" value="KAF0715727.1"/>
    <property type="molecule type" value="Genomic_DNA"/>
</dbReference>
<dbReference type="AlphaFoldDB" id="A0A6G0VZM1"/>
<protein>
    <recommendedName>
        <fullName evidence="3">MULE domain-containing protein</fullName>
    </recommendedName>
</protein>
<gene>
    <name evidence="1" type="ORF">FWK35_00031174</name>
</gene>
<keyword evidence="2" id="KW-1185">Reference proteome</keyword>
<dbReference type="OrthoDB" id="3066195at2759"/>
<evidence type="ECO:0000313" key="2">
    <source>
        <dbReference type="Proteomes" id="UP000478052"/>
    </source>
</evidence>
<reference evidence="1 2" key="1">
    <citation type="submission" date="2019-08" db="EMBL/GenBank/DDBJ databases">
        <title>Whole genome of Aphis craccivora.</title>
        <authorList>
            <person name="Voronova N.V."/>
            <person name="Shulinski R.S."/>
            <person name="Bandarenka Y.V."/>
            <person name="Zhorov D.G."/>
            <person name="Warner D."/>
        </authorList>
    </citation>
    <scope>NUCLEOTIDE SEQUENCE [LARGE SCALE GENOMIC DNA]</scope>
    <source>
        <strain evidence="1">180601</strain>
        <tissue evidence="1">Whole Body</tissue>
    </source>
</reference>
<organism evidence="1 2">
    <name type="scientific">Aphis craccivora</name>
    <name type="common">Cowpea aphid</name>
    <dbReference type="NCBI Taxonomy" id="307492"/>
    <lineage>
        <taxon>Eukaryota</taxon>
        <taxon>Metazoa</taxon>
        <taxon>Ecdysozoa</taxon>
        <taxon>Arthropoda</taxon>
        <taxon>Hexapoda</taxon>
        <taxon>Insecta</taxon>
        <taxon>Pterygota</taxon>
        <taxon>Neoptera</taxon>
        <taxon>Paraneoptera</taxon>
        <taxon>Hemiptera</taxon>
        <taxon>Sternorrhyncha</taxon>
        <taxon>Aphidomorpha</taxon>
        <taxon>Aphidoidea</taxon>
        <taxon>Aphididae</taxon>
        <taxon>Aphidini</taxon>
        <taxon>Aphis</taxon>
        <taxon>Aphis</taxon>
    </lineage>
</organism>
<evidence type="ECO:0008006" key="3">
    <source>
        <dbReference type="Google" id="ProtNLM"/>
    </source>
</evidence>
<feature type="non-terminal residue" evidence="1">
    <location>
        <position position="196"/>
    </location>
</feature>
<proteinExistence type="predicted"/>
<comment type="caution">
    <text evidence="1">The sequence shown here is derived from an EMBL/GenBank/DDBJ whole genome shotgun (WGS) entry which is preliminary data.</text>
</comment>
<accession>A0A6G0VZM1</accession>